<dbReference type="RefSeq" id="WP_169045260.1">
    <property type="nucleotide sequence ID" value="NZ_JABBYB010000015.1"/>
</dbReference>
<dbReference type="AlphaFoldDB" id="A0AAP6Y9C8"/>
<gene>
    <name evidence="1" type="ORF">HHE94_19250</name>
</gene>
<protein>
    <submittedName>
        <fullName evidence="1">Uncharacterized protein</fullName>
    </submittedName>
</protein>
<dbReference type="EMBL" id="JABBYB010000015">
    <property type="protein sequence ID" value="NMP04844.1"/>
    <property type="molecule type" value="Genomic_DNA"/>
</dbReference>
<evidence type="ECO:0000313" key="1">
    <source>
        <dbReference type="EMBL" id="NMP04844.1"/>
    </source>
</evidence>
<sequence length="170" mass="19635">MSISKTAAQALKESRKKASEEIDAQIRGALTTIYEDQTIKPTQANLADLAGCHIATLRDREWPLVRLKDLKEKAAAINKIDTVVTKQKARDKRRQLTELNHKLTDEILYWFDQTMTLKVKCEALEMDRNRLKKSSELNLNKTVEYRHKLEKAALYMSDIHGIDLEEVINR</sequence>
<dbReference type="Proteomes" id="UP000549590">
    <property type="component" value="Unassembled WGS sequence"/>
</dbReference>
<reference evidence="1 2" key="1">
    <citation type="submission" date="2020-04" db="EMBL/GenBank/DDBJ databases">
        <title>Genome sequencing and assembly of Pseudoalteromonas arctica.</title>
        <authorList>
            <person name="Cook G.M."/>
        </authorList>
    </citation>
    <scope>NUCLEOTIDE SEQUENCE [LARGE SCALE GENOMIC DNA]</scope>
    <source>
        <strain evidence="1 2">NEC-BIFX-2020_001</strain>
    </source>
</reference>
<name>A0AAP6Y9C8_9GAMM</name>
<evidence type="ECO:0000313" key="2">
    <source>
        <dbReference type="Proteomes" id="UP000549590"/>
    </source>
</evidence>
<proteinExistence type="predicted"/>
<organism evidence="1 2">
    <name type="scientific">Pseudoalteromonas arctica</name>
    <dbReference type="NCBI Taxonomy" id="394751"/>
    <lineage>
        <taxon>Bacteria</taxon>
        <taxon>Pseudomonadati</taxon>
        <taxon>Pseudomonadota</taxon>
        <taxon>Gammaproteobacteria</taxon>
        <taxon>Alteromonadales</taxon>
        <taxon>Pseudoalteromonadaceae</taxon>
        <taxon>Pseudoalteromonas</taxon>
    </lineage>
</organism>
<comment type="caution">
    <text evidence="1">The sequence shown here is derived from an EMBL/GenBank/DDBJ whole genome shotgun (WGS) entry which is preliminary data.</text>
</comment>
<accession>A0AAP6Y9C8</accession>